<feature type="region of interest" description="Disordered" evidence="1">
    <location>
        <begin position="61"/>
        <end position="103"/>
    </location>
</feature>
<evidence type="ECO:0000256" key="1">
    <source>
        <dbReference type="SAM" id="MobiDB-lite"/>
    </source>
</evidence>
<sequence>MVTVAPTRIALGTAIGLVLLPVAVSGVEIFRSSSAPASTPEARSAIVAAATASTANEAVPVAPVQPTRIAASGKKPATGASHPPKPTEEKPTATPSAESATSGVPPAPVLLALLRGTLVSVNQANITGNYSVLRDLGSPTFRERYTVAELAEQFRSWRAQSLDFAAVLLLDAKLSRPPEIESVGALHLIGFFPTSPLRIGFDLRFEPVNGHWRLATLSLDARPASGDAALPAARGPQGPAPSPSVQMPATSGAPLKAVNPAMPTPIANRSTPPGATLIAPLPGPAASAAAAEEAAARQAASAAAASAPPALRNTDAPPLQIESSTALAPGTAAAQTAAAVPSSGGATAVPAPFQMRRETDLSTPAPTGP</sequence>
<accession>A0ABT0DB66</accession>
<keyword evidence="3" id="KW-1185">Reference proteome</keyword>
<proteinExistence type="predicted"/>
<evidence type="ECO:0000313" key="2">
    <source>
        <dbReference type="EMBL" id="MCK0197200.1"/>
    </source>
</evidence>
<organism evidence="2 3">
    <name type="scientific">Ancylobacter crimeensis</name>
    <dbReference type="NCBI Taxonomy" id="2579147"/>
    <lineage>
        <taxon>Bacteria</taxon>
        <taxon>Pseudomonadati</taxon>
        <taxon>Pseudomonadota</taxon>
        <taxon>Alphaproteobacteria</taxon>
        <taxon>Hyphomicrobiales</taxon>
        <taxon>Xanthobacteraceae</taxon>
        <taxon>Ancylobacter</taxon>
    </lineage>
</organism>
<gene>
    <name evidence="2" type="ORF">MWN34_09775</name>
</gene>
<dbReference type="Proteomes" id="UP001203284">
    <property type="component" value="Unassembled WGS sequence"/>
</dbReference>
<evidence type="ECO:0000313" key="3">
    <source>
        <dbReference type="Proteomes" id="UP001203284"/>
    </source>
</evidence>
<feature type="region of interest" description="Disordered" evidence="1">
    <location>
        <begin position="226"/>
        <end position="279"/>
    </location>
</feature>
<dbReference type="EMBL" id="JALKCH010000005">
    <property type="protein sequence ID" value="MCK0197200.1"/>
    <property type="molecule type" value="Genomic_DNA"/>
</dbReference>
<name>A0ABT0DB66_9HYPH</name>
<protein>
    <submittedName>
        <fullName evidence="2">Uncharacterized protein</fullName>
    </submittedName>
</protein>
<feature type="region of interest" description="Disordered" evidence="1">
    <location>
        <begin position="323"/>
        <end position="369"/>
    </location>
</feature>
<feature type="compositionally biased region" description="Low complexity" evidence="1">
    <location>
        <begin position="325"/>
        <end position="339"/>
    </location>
</feature>
<comment type="caution">
    <text evidence="2">The sequence shown here is derived from an EMBL/GenBank/DDBJ whole genome shotgun (WGS) entry which is preliminary data.</text>
</comment>
<reference evidence="2 3" key="1">
    <citation type="submission" date="2022-04" db="EMBL/GenBank/DDBJ databases">
        <authorList>
            <person name="Grouzdev D.S."/>
            <person name="Pantiukh K.S."/>
            <person name="Krutkina M.S."/>
        </authorList>
    </citation>
    <scope>NUCLEOTIDE SEQUENCE [LARGE SCALE GENOMIC DNA]</scope>
    <source>
        <strain evidence="2 3">6x-1</strain>
    </source>
</reference>
<dbReference type="RefSeq" id="WP_247028819.1">
    <property type="nucleotide sequence ID" value="NZ_JALKCH010000005.1"/>
</dbReference>